<proteinExistence type="predicted"/>
<reference evidence="2 3" key="1">
    <citation type="submission" date="2020-07" db="EMBL/GenBank/DDBJ databases">
        <title>Sequencing the genomes of 1000 actinobacteria strains.</title>
        <authorList>
            <person name="Klenk H.-P."/>
        </authorList>
    </citation>
    <scope>NUCLEOTIDE SEQUENCE [LARGE SCALE GENOMIC DNA]</scope>
    <source>
        <strain evidence="2 3">DSM 44749</strain>
    </source>
</reference>
<dbReference type="InterPro" id="IPR052336">
    <property type="entry name" value="MlaD_Phospholipid_Transporter"/>
</dbReference>
<dbReference type="GeneID" id="98052641"/>
<dbReference type="RefSeq" id="WP_179761381.1">
    <property type="nucleotide sequence ID" value="NZ_BAAAJZ010000003.1"/>
</dbReference>
<feature type="compositionally biased region" description="Pro residues" evidence="1">
    <location>
        <begin position="381"/>
        <end position="396"/>
    </location>
</feature>
<dbReference type="EMBL" id="JACCCZ010000001">
    <property type="protein sequence ID" value="NYG02606.1"/>
    <property type="molecule type" value="Genomic_DNA"/>
</dbReference>
<evidence type="ECO:0000313" key="2">
    <source>
        <dbReference type="EMBL" id="NYG02606.1"/>
    </source>
</evidence>
<sequence>MSGLLGKLAAGMVALLVVGGVFVAVGGTQPYTVSAVLPAGNPNLIPDAPIYIDGFQAGKILSVRPEEGHAVVEFSVEDGLAPLHAGAFVHVQWKAVVGERLLFVQDGPKDYAEIPSGGMVQGDFPKPTEVADVLAALDEPTRARLTGLVGTLQNTVTGHEQDLNATVNTAGPALAAVGNVLRGIGTDGPAISKLVTDLNGTVDTLAQRQQDLGAVVDELGTSARATAAQREQLRAALAKLPPTLRTAQGTLNKVPGVTDEALPLLEDLRPATEKLPGVSEQLAPLLQDLRPLVADLKPTLEAASALLDRTPGLLDSSNRALPGLAETAGGYAPVLEALRPYTPEVVGFLSTWGSAAQNFDSNGRYMRIFAQAGPATPVIYPPGVTPPGIVPNPNPAPGSADETSGNGEQNPGAPLLPQLGDASGEGPR</sequence>
<accession>A0A852W9S2</accession>
<keyword evidence="3" id="KW-1185">Reference proteome</keyword>
<evidence type="ECO:0000256" key="1">
    <source>
        <dbReference type="SAM" id="MobiDB-lite"/>
    </source>
</evidence>
<evidence type="ECO:0000313" key="3">
    <source>
        <dbReference type="Proteomes" id="UP000549695"/>
    </source>
</evidence>
<gene>
    <name evidence="2" type="ORF">HDA37_002891</name>
</gene>
<dbReference type="PANTHER" id="PTHR33371:SF4">
    <property type="entry name" value="INTERMEMBRANE PHOSPHOLIPID TRANSPORT SYSTEM BINDING PROTEIN MLAD"/>
    <property type="match status" value="1"/>
</dbReference>
<feature type="region of interest" description="Disordered" evidence="1">
    <location>
        <begin position="381"/>
        <end position="428"/>
    </location>
</feature>
<dbReference type="AlphaFoldDB" id="A0A852W9S2"/>
<comment type="caution">
    <text evidence="2">The sequence shown here is derived from an EMBL/GenBank/DDBJ whole genome shotgun (WGS) entry which is preliminary data.</text>
</comment>
<dbReference type="Proteomes" id="UP000549695">
    <property type="component" value="Unassembled WGS sequence"/>
</dbReference>
<dbReference type="PANTHER" id="PTHR33371">
    <property type="entry name" value="INTERMEMBRANE PHOSPHOLIPID TRANSPORT SYSTEM BINDING PROTEIN MLAD-RELATED"/>
    <property type="match status" value="1"/>
</dbReference>
<protein>
    <submittedName>
        <fullName evidence="2">Phospholipid/cholesterol/gamma-HCH transport system substrate-binding protein</fullName>
    </submittedName>
</protein>
<name>A0A852W9S2_PSEA5</name>
<organism evidence="2 3">
    <name type="scientific">Pseudonocardia alni</name>
    <name type="common">Amycolata alni</name>
    <dbReference type="NCBI Taxonomy" id="33907"/>
    <lineage>
        <taxon>Bacteria</taxon>
        <taxon>Bacillati</taxon>
        <taxon>Actinomycetota</taxon>
        <taxon>Actinomycetes</taxon>
        <taxon>Pseudonocardiales</taxon>
        <taxon>Pseudonocardiaceae</taxon>
        <taxon>Pseudonocardia</taxon>
    </lineage>
</organism>